<keyword evidence="2" id="KW-1185">Reference proteome</keyword>
<dbReference type="AlphaFoldDB" id="A0A916T9Z9"/>
<proteinExistence type="predicted"/>
<dbReference type="EMBL" id="BMGC01000017">
    <property type="protein sequence ID" value="GGB35753.1"/>
    <property type="molecule type" value="Genomic_DNA"/>
</dbReference>
<sequence>MTTDPLAPLAELPGVRDAAVSAGDALAAVHRHPVNLRGWTNTATEASWRAARLSAAIDGADVELRRDGDLADPLLAGAMRVAQALDGDALSGSVAIWTRAPRQALARLHVLAAADYDIDTDDLGRPRPDPGVGERLDLLSQLVTGGTSVPAPILAGVVHGELLALQAFGATSGVIARAASRLVAASTGLDPHNLGVPEVAWFKERGRYREAAAGFASGDADAIAAWLIMCARAFETGAAEARSIADAAR</sequence>
<organism evidence="1 2">
    <name type="scientific">Gordonia jinhuaensis</name>
    <dbReference type="NCBI Taxonomy" id="1517702"/>
    <lineage>
        <taxon>Bacteria</taxon>
        <taxon>Bacillati</taxon>
        <taxon>Actinomycetota</taxon>
        <taxon>Actinomycetes</taxon>
        <taxon>Mycobacteriales</taxon>
        <taxon>Gordoniaceae</taxon>
        <taxon>Gordonia</taxon>
    </lineage>
</organism>
<gene>
    <name evidence="1" type="ORF">GCM10011489_24750</name>
</gene>
<protein>
    <recommendedName>
        <fullName evidence="3">Fido domain-containing protein</fullName>
    </recommendedName>
</protein>
<evidence type="ECO:0008006" key="3">
    <source>
        <dbReference type="Google" id="ProtNLM"/>
    </source>
</evidence>
<dbReference type="RefSeq" id="WP_188586897.1">
    <property type="nucleotide sequence ID" value="NZ_BMGC01000017.1"/>
</dbReference>
<name>A0A916T9Z9_9ACTN</name>
<evidence type="ECO:0000313" key="2">
    <source>
        <dbReference type="Proteomes" id="UP000621454"/>
    </source>
</evidence>
<dbReference type="Proteomes" id="UP000621454">
    <property type="component" value="Unassembled WGS sequence"/>
</dbReference>
<reference evidence="1" key="1">
    <citation type="journal article" date="2014" name="Int. J. Syst. Evol. Microbiol.">
        <title>Complete genome sequence of Corynebacterium casei LMG S-19264T (=DSM 44701T), isolated from a smear-ripened cheese.</title>
        <authorList>
            <consortium name="US DOE Joint Genome Institute (JGI-PGF)"/>
            <person name="Walter F."/>
            <person name="Albersmeier A."/>
            <person name="Kalinowski J."/>
            <person name="Ruckert C."/>
        </authorList>
    </citation>
    <scope>NUCLEOTIDE SEQUENCE</scope>
    <source>
        <strain evidence="1">CGMCC 1.12827</strain>
    </source>
</reference>
<reference evidence="1" key="2">
    <citation type="submission" date="2020-09" db="EMBL/GenBank/DDBJ databases">
        <authorList>
            <person name="Sun Q."/>
            <person name="Zhou Y."/>
        </authorList>
    </citation>
    <scope>NUCLEOTIDE SEQUENCE</scope>
    <source>
        <strain evidence="1">CGMCC 1.12827</strain>
    </source>
</reference>
<evidence type="ECO:0000313" key="1">
    <source>
        <dbReference type="EMBL" id="GGB35753.1"/>
    </source>
</evidence>
<comment type="caution">
    <text evidence="1">The sequence shown here is derived from an EMBL/GenBank/DDBJ whole genome shotgun (WGS) entry which is preliminary data.</text>
</comment>
<accession>A0A916T9Z9</accession>